<dbReference type="PANTHER" id="PTHR37486:SF1">
    <property type="entry name" value="STRINGENT STARVATION PROTEIN B"/>
    <property type="match status" value="1"/>
</dbReference>
<accession>A0A227KFW7</accession>
<dbReference type="RefSeq" id="WP_066594029.1">
    <property type="nucleotide sequence ID" value="NZ_CAJTBZ010000036.1"/>
</dbReference>
<dbReference type="GO" id="GO:0045732">
    <property type="term" value="P:positive regulation of protein catabolic process"/>
    <property type="evidence" value="ECO:0007669"/>
    <property type="project" value="TreeGrafter"/>
</dbReference>
<evidence type="ECO:0000313" key="1">
    <source>
        <dbReference type="EMBL" id="OXE45957.1"/>
    </source>
</evidence>
<organism evidence="1 2">
    <name type="scientific">Turicimonas muris</name>
    <dbReference type="NCBI Taxonomy" id="1796652"/>
    <lineage>
        <taxon>Bacteria</taxon>
        <taxon>Pseudomonadati</taxon>
        <taxon>Pseudomonadota</taxon>
        <taxon>Betaproteobacteria</taxon>
        <taxon>Burkholderiales</taxon>
        <taxon>Sutterellaceae</taxon>
        <taxon>Turicimonas</taxon>
    </lineage>
</organism>
<dbReference type="SUPFAM" id="SSF101738">
    <property type="entry name" value="SspB-like"/>
    <property type="match status" value="1"/>
</dbReference>
<evidence type="ECO:0008006" key="3">
    <source>
        <dbReference type="Google" id="ProtNLM"/>
    </source>
</evidence>
<proteinExistence type="predicted"/>
<dbReference type="Pfam" id="PF04386">
    <property type="entry name" value="SspB"/>
    <property type="match status" value="1"/>
</dbReference>
<protein>
    <recommendedName>
        <fullName evidence="3">Stringent starvation protein B</fullName>
    </recommendedName>
</protein>
<dbReference type="GeneID" id="78362031"/>
<sequence>MFFNKPDVPPFTPYALRAYYEWAVDNSYTPMIQVDLQSNKDEINVPAKFENDKEIVFNISPEACGNLEIGNEYVDFDARFGGQAHHIHFPVENVKLIVCRECQFGLPMDLFPGKRIKKKDTRPKKPVFSEV</sequence>
<reference evidence="2" key="1">
    <citation type="submission" date="2017-05" db="EMBL/GenBank/DDBJ databases">
        <title>Improved OligoMM genomes.</title>
        <authorList>
            <person name="Garzetti D."/>
        </authorList>
    </citation>
    <scope>NUCLEOTIDE SEQUENCE [LARGE SCALE GENOMIC DNA]</scope>
    <source>
        <strain evidence="2">YL45</strain>
    </source>
</reference>
<dbReference type="Gene3D" id="2.30.30.220">
    <property type="entry name" value="SspB-like"/>
    <property type="match status" value="1"/>
</dbReference>
<dbReference type="PANTHER" id="PTHR37486">
    <property type="entry name" value="STRINGENT STARVATION PROTEIN B"/>
    <property type="match status" value="1"/>
</dbReference>
<dbReference type="GO" id="GO:0005840">
    <property type="term" value="C:ribosome"/>
    <property type="evidence" value="ECO:0007669"/>
    <property type="project" value="TreeGrafter"/>
</dbReference>
<gene>
    <name evidence="1" type="ORF">ADH67_09490</name>
</gene>
<name>A0A227KFW7_9BURK</name>
<dbReference type="InterPro" id="IPR036760">
    <property type="entry name" value="SspB-like_sf"/>
</dbReference>
<comment type="caution">
    <text evidence="1">The sequence shown here is derived from an EMBL/GenBank/DDBJ whole genome shotgun (WGS) entry which is preliminary data.</text>
</comment>
<dbReference type="GO" id="GO:0005829">
    <property type="term" value="C:cytosol"/>
    <property type="evidence" value="ECO:0007669"/>
    <property type="project" value="TreeGrafter"/>
</dbReference>
<evidence type="ECO:0000313" key="2">
    <source>
        <dbReference type="Proteomes" id="UP000214610"/>
    </source>
</evidence>
<dbReference type="EMBL" id="NHMP01000006">
    <property type="protein sequence ID" value="OXE45957.1"/>
    <property type="molecule type" value="Genomic_DNA"/>
</dbReference>
<dbReference type="InterPro" id="IPR007481">
    <property type="entry name" value="SspB"/>
</dbReference>
<dbReference type="Proteomes" id="UP000214610">
    <property type="component" value="Unassembled WGS sequence"/>
</dbReference>
<keyword evidence="2" id="KW-1185">Reference proteome</keyword>
<dbReference type="AlphaFoldDB" id="A0A227KFW7"/>